<proteinExistence type="predicted"/>
<dbReference type="AlphaFoldDB" id="A0A2P2QLN9"/>
<evidence type="ECO:0000313" key="1">
    <source>
        <dbReference type="EMBL" id="MBX67902.1"/>
    </source>
</evidence>
<organism evidence="1">
    <name type="scientific">Rhizophora mucronata</name>
    <name type="common">Asiatic mangrove</name>
    <dbReference type="NCBI Taxonomy" id="61149"/>
    <lineage>
        <taxon>Eukaryota</taxon>
        <taxon>Viridiplantae</taxon>
        <taxon>Streptophyta</taxon>
        <taxon>Embryophyta</taxon>
        <taxon>Tracheophyta</taxon>
        <taxon>Spermatophyta</taxon>
        <taxon>Magnoliopsida</taxon>
        <taxon>eudicotyledons</taxon>
        <taxon>Gunneridae</taxon>
        <taxon>Pentapetalae</taxon>
        <taxon>rosids</taxon>
        <taxon>fabids</taxon>
        <taxon>Malpighiales</taxon>
        <taxon>Rhizophoraceae</taxon>
        <taxon>Rhizophora</taxon>
    </lineage>
</organism>
<dbReference type="EMBL" id="GGEC01087418">
    <property type="protein sequence ID" value="MBX67902.1"/>
    <property type="molecule type" value="Transcribed_RNA"/>
</dbReference>
<reference evidence="1" key="1">
    <citation type="submission" date="2018-02" db="EMBL/GenBank/DDBJ databases">
        <title>Rhizophora mucronata_Transcriptome.</title>
        <authorList>
            <person name="Meera S.P."/>
            <person name="Sreeshan A."/>
            <person name="Augustine A."/>
        </authorList>
    </citation>
    <scope>NUCLEOTIDE SEQUENCE</scope>
    <source>
        <tissue evidence="1">Leaf</tissue>
    </source>
</reference>
<name>A0A2P2QLN9_RHIMU</name>
<accession>A0A2P2QLN9</accession>
<protein>
    <submittedName>
        <fullName evidence="1">Uncharacterized protein</fullName>
    </submittedName>
</protein>
<sequence>MKIMPKEPPKFPNSSITEL</sequence>